<feature type="non-terminal residue" evidence="2">
    <location>
        <position position="1"/>
    </location>
</feature>
<proteinExistence type="predicted"/>
<dbReference type="Proteomes" id="UP000676336">
    <property type="component" value="Unassembled WGS sequence"/>
</dbReference>
<reference evidence="2" key="1">
    <citation type="submission" date="2021-02" db="EMBL/GenBank/DDBJ databases">
        <authorList>
            <person name="Nowell W R."/>
        </authorList>
    </citation>
    <scope>NUCLEOTIDE SEQUENCE</scope>
</reference>
<feature type="domain" description="Cux N-terminal" evidence="1">
    <location>
        <begin position="2"/>
        <end position="38"/>
    </location>
</feature>
<evidence type="ECO:0000313" key="3">
    <source>
        <dbReference type="EMBL" id="CAF4711360.1"/>
    </source>
</evidence>
<evidence type="ECO:0000313" key="4">
    <source>
        <dbReference type="Proteomes" id="UP000663856"/>
    </source>
</evidence>
<dbReference type="Proteomes" id="UP000663856">
    <property type="component" value="Unassembled WGS sequence"/>
</dbReference>
<sequence length="50" mass="5757">HDLDVTTTEIVSCADESDQSRRKLVELTRDFKKNTNEVGGSSYFFLYPPF</sequence>
<dbReference type="EMBL" id="CAJNRF010017799">
    <property type="protein sequence ID" value="CAF2240175.1"/>
    <property type="molecule type" value="Genomic_DNA"/>
</dbReference>
<protein>
    <recommendedName>
        <fullName evidence="1">Cux N-terminal domain-containing protein</fullName>
    </recommendedName>
</protein>
<dbReference type="InterPro" id="IPR057476">
    <property type="entry name" value="Cux_N"/>
</dbReference>
<accession>A0A817AAM1</accession>
<dbReference type="AlphaFoldDB" id="A0A817AAM1"/>
<dbReference type="Pfam" id="PF25398">
    <property type="entry name" value="CUX1_N"/>
    <property type="match status" value="1"/>
</dbReference>
<dbReference type="EMBL" id="CAJOBI010128129">
    <property type="protein sequence ID" value="CAF4711360.1"/>
    <property type="molecule type" value="Genomic_DNA"/>
</dbReference>
<evidence type="ECO:0000313" key="2">
    <source>
        <dbReference type="EMBL" id="CAF2240175.1"/>
    </source>
</evidence>
<organism evidence="2 4">
    <name type="scientific">Rotaria magnacalcarata</name>
    <dbReference type="NCBI Taxonomy" id="392030"/>
    <lineage>
        <taxon>Eukaryota</taxon>
        <taxon>Metazoa</taxon>
        <taxon>Spiralia</taxon>
        <taxon>Gnathifera</taxon>
        <taxon>Rotifera</taxon>
        <taxon>Eurotatoria</taxon>
        <taxon>Bdelloidea</taxon>
        <taxon>Philodinida</taxon>
        <taxon>Philodinidae</taxon>
        <taxon>Rotaria</taxon>
    </lineage>
</organism>
<name>A0A817AAM1_9BILA</name>
<gene>
    <name evidence="3" type="ORF">SMN809_LOCUS43459</name>
    <name evidence="2" type="ORF">WKI299_LOCUS36472</name>
</gene>
<evidence type="ECO:0000259" key="1">
    <source>
        <dbReference type="Pfam" id="PF25398"/>
    </source>
</evidence>
<comment type="caution">
    <text evidence="2">The sequence shown here is derived from an EMBL/GenBank/DDBJ whole genome shotgun (WGS) entry which is preliminary data.</text>
</comment>